<proteinExistence type="predicted"/>
<dbReference type="STRING" id="392484.LP43_1277"/>
<evidence type="ECO:0000313" key="1">
    <source>
        <dbReference type="EMBL" id="KGM06785.1"/>
    </source>
</evidence>
<dbReference type="InterPro" id="IPR022050">
    <property type="entry name" value="T_hemolysin"/>
</dbReference>
<organism evidence="1 2">
    <name type="scientific">Methylophaga thiooxydans</name>
    <dbReference type="NCBI Taxonomy" id="392484"/>
    <lineage>
        <taxon>Bacteria</taxon>
        <taxon>Pseudomonadati</taxon>
        <taxon>Pseudomonadota</taxon>
        <taxon>Gammaproteobacteria</taxon>
        <taxon>Thiotrichales</taxon>
        <taxon>Piscirickettsiaceae</taxon>
        <taxon>Methylophaga</taxon>
    </lineage>
</organism>
<dbReference type="RefSeq" id="WP_036313354.1">
    <property type="nucleotide sequence ID" value="NZ_JRQD01000003.1"/>
</dbReference>
<dbReference type="Pfam" id="PF12261">
    <property type="entry name" value="T_hemolysin"/>
    <property type="match status" value="1"/>
</dbReference>
<evidence type="ECO:0000313" key="2">
    <source>
        <dbReference type="Proteomes" id="UP000029999"/>
    </source>
</evidence>
<gene>
    <name evidence="1" type="ORF">LP43_1277</name>
</gene>
<accession>A0A0A0BG11</accession>
<comment type="caution">
    <text evidence="1">The sequence shown here is derived from an EMBL/GenBank/DDBJ whole genome shotgun (WGS) entry which is preliminary data.</text>
</comment>
<reference evidence="1 2" key="1">
    <citation type="submission" date="2014-09" db="EMBL/GenBank/DDBJ databases">
        <authorList>
            <person name="Grob C."/>
            <person name="Taubert M."/>
            <person name="Howat A.M."/>
            <person name="Burns O.J."/>
            <person name="Dixon J.L."/>
            <person name="Chen Y."/>
            <person name="Murrell J.C."/>
        </authorList>
    </citation>
    <scope>NUCLEOTIDE SEQUENCE [LARGE SCALE GENOMIC DNA]</scope>
    <source>
        <strain evidence="1">L4</strain>
    </source>
</reference>
<dbReference type="AlphaFoldDB" id="A0A0A0BG11"/>
<protein>
    <submittedName>
        <fullName evidence="1">Thermostable hemolysin delta-VPH</fullName>
    </submittedName>
</protein>
<dbReference type="EMBL" id="JRQD01000003">
    <property type="protein sequence ID" value="KGM06785.1"/>
    <property type="molecule type" value="Genomic_DNA"/>
</dbReference>
<name>A0A0A0BG11_9GAMM</name>
<sequence length="233" mass="25784">MEALFTQQSAKNHDLAPQKTTVLPIYTLAWDDAASLGRDLTEQFIHQRFQQHYGASIIDFMPNLLAAKNEAGITAALGFQLAQKQQSLFLEQYLDVTIESALSVITGSPINRAGIVEIGNLASARQRATQTLFLLLAEILHQSGFEWVVFTANRSVKNWLEKLTIATVSLGEANASKLSNKSVNWGSYYDDKPVVLAANIQQGCSNLNQHPLMDALRQNYRQQIGRAVAALRL</sequence>
<dbReference type="Proteomes" id="UP000029999">
    <property type="component" value="Unassembled WGS sequence"/>
</dbReference>